<dbReference type="EMBL" id="JAOCZP010000011">
    <property type="protein sequence ID" value="MCT7378132.1"/>
    <property type="molecule type" value="Genomic_DNA"/>
</dbReference>
<sequence>MLEIDGKKVSPWDLMQSFDADRFGADIFDPKEQARWCRAILIGGLPYMWRIARPVLDEIYRIAEIEPGHKVLLFGEALESCGFIDDVNRLVGPGGEVTTIDIQQYARDMSIGGVPGKNGIIGTFPYDFFGHLPEESFDVVLNLQAIEHAEDWTEAGERLLRVLKPGRRLVMAEIFMVTKELPWKIKADLHIQHLIDKIFAGIGRTLEGRPYYSHADLRQAFDWMLTDTDHFEWRGLEAFWGRKP</sequence>
<dbReference type="Pfam" id="PF08241">
    <property type="entry name" value="Methyltransf_11"/>
    <property type="match status" value="1"/>
</dbReference>
<keyword evidence="2" id="KW-0808">Transferase</keyword>
<evidence type="ECO:0000313" key="2">
    <source>
        <dbReference type="EMBL" id="MCT7378132.1"/>
    </source>
</evidence>
<dbReference type="GO" id="GO:0032259">
    <property type="term" value="P:methylation"/>
    <property type="evidence" value="ECO:0007669"/>
    <property type="project" value="UniProtKB-KW"/>
</dbReference>
<dbReference type="GO" id="GO:0008168">
    <property type="term" value="F:methyltransferase activity"/>
    <property type="evidence" value="ECO:0007669"/>
    <property type="project" value="UniProtKB-KW"/>
</dbReference>
<keyword evidence="3" id="KW-1185">Reference proteome</keyword>
<evidence type="ECO:0000313" key="3">
    <source>
        <dbReference type="Proteomes" id="UP001320831"/>
    </source>
</evidence>
<organism evidence="2 3">
    <name type="scientific">Chelativorans salis</name>
    <dbReference type="NCBI Taxonomy" id="2978478"/>
    <lineage>
        <taxon>Bacteria</taxon>
        <taxon>Pseudomonadati</taxon>
        <taxon>Pseudomonadota</taxon>
        <taxon>Alphaproteobacteria</taxon>
        <taxon>Hyphomicrobiales</taxon>
        <taxon>Phyllobacteriaceae</taxon>
        <taxon>Chelativorans</taxon>
    </lineage>
</organism>
<comment type="caution">
    <text evidence="2">The sequence shown here is derived from an EMBL/GenBank/DDBJ whole genome shotgun (WGS) entry which is preliminary data.</text>
</comment>
<accession>A0ABT2LW74</accession>
<reference evidence="2 3" key="1">
    <citation type="submission" date="2022-09" db="EMBL/GenBank/DDBJ databases">
        <title>Chelativorans salina sp. nov., a novel slightly halophilic bacterium isolated from a saline lake sediment enrichment.</title>
        <authorList>
            <person name="Gao L."/>
            <person name="Fang B.-Z."/>
            <person name="Li W.-J."/>
        </authorList>
    </citation>
    <scope>NUCLEOTIDE SEQUENCE [LARGE SCALE GENOMIC DNA]</scope>
    <source>
        <strain evidence="2 3">EGI FJ00035</strain>
    </source>
</reference>
<evidence type="ECO:0000259" key="1">
    <source>
        <dbReference type="Pfam" id="PF08241"/>
    </source>
</evidence>
<dbReference type="RefSeq" id="WP_260906945.1">
    <property type="nucleotide sequence ID" value="NZ_JAOCZP010000011.1"/>
</dbReference>
<gene>
    <name evidence="2" type="ORF">N5A92_24250</name>
</gene>
<keyword evidence="2" id="KW-0489">Methyltransferase</keyword>
<feature type="domain" description="Methyltransferase type 11" evidence="1">
    <location>
        <begin position="93"/>
        <end position="170"/>
    </location>
</feature>
<dbReference type="Gene3D" id="3.40.50.150">
    <property type="entry name" value="Vaccinia Virus protein VP39"/>
    <property type="match status" value="1"/>
</dbReference>
<dbReference type="SUPFAM" id="SSF53335">
    <property type="entry name" value="S-adenosyl-L-methionine-dependent methyltransferases"/>
    <property type="match status" value="1"/>
</dbReference>
<dbReference type="InterPro" id="IPR013216">
    <property type="entry name" value="Methyltransf_11"/>
</dbReference>
<proteinExistence type="predicted"/>
<dbReference type="InterPro" id="IPR029063">
    <property type="entry name" value="SAM-dependent_MTases_sf"/>
</dbReference>
<dbReference type="Proteomes" id="UP001320831">
    <property type="component" value="Unassembled WGS sequence"/>
</dbReference>
<protein>
    <submittedName>
        <fullName evidence="2">Methyltransferase domain-containing protein</fullName>
    </submittedName>
</protein>
<name>A0ABT2LW74_9HYPH</name>